<feature type="repeat" description="Solcar" evidence="8">
    <location>
        <begin position="135"/>
        <end position="223"/>
    </location>
</feature>
<sequence>MHEEYCKETRSSTERSPFGKKLLPVYSSGEGGAGGLWAVFSDILAGGVAGFAADSVVHPIDTVKARLQFQQGSNLKYRGMLHAFATIIKEEGVKKGLYTGVDAVLLGSVPSHAITFGVYHLVKRTTEPRLKSTELLPLVDLAAGALSEVAALSTYVPAEVAAKRMQTAKLGFSREYVSAIHAFRMIVRTEGIRGLYVGFWPTMLRDVPFTSLQFAFFEQIKILWRSLAHRSSLNNVETYVSGSFAGGLAAALTNPFDVVKTRMQTQPVGDERRYKSLVHCFYRIMKEEGFLAFFKGVVPRVVWIAPASGITLGVFEGLISILDKGRSQESEAERRIRNSLSNKAMCNQTAVIDG</sequence>
<reference evidence="10" key="2">
    <citation type="submission" date="2022-01" db="EMBL/GenBank/DDBJ databases">
        <authorList>
            <person name="Hirooka S."/>
            <person name="Miyagishima S.Y."/>
        </authorList>
    </citation>
    <scope>NUCLEOTIDE SEQUENCE</scope>
    <source>
        <strain evidence="10">NBRC 102759</strain>
    </source>
</reference>
<gene>
    <name evidence="10" type="ORF">GpartN1_g85.t1</name>
</gene>
<evidence type="ECO:0008006" key="12">
    <source>
        <dbReference type="Google" id="ProtNLM"/>
    </source>
</evidence>
<keyword evidence="11" id="KW-1185">Reference proteome</keyword>
<evidence type="ECO:0000256" key="1">
    <source>
        <dbReference type="ARBA" id="ARBA00004141"/>
    </source>
</evidence>
<evidence type="ECO:0000313" key="10">
    <source>
        <dbReference type="EMBL" id="GJQ08294.1"/>
    </source>
</evidence>
<accession>A0A9C7PPU3</accession>
<comment type="similarity">
    <text evidence="2 9">Belongs to the mitochondrial carrier (TC 2.A.29) family.</text>
</comment>
<evidence type="ECO:0000256" key="2">
    <source>
        <dbReference type="ARBA" id="ARBA00006375"/>
    </source>
</evidence>
<keyword evidence="3 9" id="KW-0813">Transport</keyword>
<dbReference type="SUPFAM" id="SSF103506">
    <property type="entry name" value="Mitochondrial carrier"/>
    <property type="match status" value="1"/>
</dbReference>
<proteinExistence type="inferred from homology"/>
<evidence type="ECO:0000256" key="9">
    <source>
        <dbReference type="RuleBase" id="RU000488"/>
    </source>
</evidence>
<evidence type="ECO:0000256" key="8">
    <source>
        <dbReference type="PROSITE-ProRule" id="PRU00282"/>
    </source>
</evidence>
<keyword evidence="4 8" id="KW-0812">Transmembrane</keyword>
<organism evidence="10 11">
    <name type="scientific">Galdieria partita</name>
    <dbReference type="NCBI Taxonomy" id="83374"/>
    <lineage>
        <taxon>Eukaryota</taxon>
        <taxon>Rhodophyta</taxon>
        <taxon>Bangiophyceae</taxon>
        <taxon>Galdieriales</taxon>
        <taxon>Galdieriaceae</taxon>
        <taxon>Galdieria</taxon>
    </lineage>
</organism>
<evidence type="ECO:0000313" key="11">
    <source>
        <dbReference type="Proteomes" id="UP001061958"/>
    </source>
</evidence>
<dbReference type="Gene3D" id="1.50.40.10">
    <property type="entry name" value="Mitochondrial carrier domain"/>
    <property type="match status" value="2"/>
</dbReference>
<evidence type="ECO:0000256" key="5">
    <source>
        <dbReference type="ARBA" id="ARBA00022737"/>
    </source>
</evidence>
<dbReference type="GO" id="GO:0055085">
    <property type="term" value="P:transmembrane transport"/>
    <property type="evidence" value="ECO:0007669"/>
    <property type="project" value="InterPro"/>
</dbReference>
<dbReference type="InterPro" id="IPR023395">
    <property type="entry name" value="MCP_dom_sf"/>
</dbReference>
<feature type="repeat" description="Solcar" evidence="8">
    <location>
        <begin position="233"/>
        <end position="321"/>
    </location>
</feature>
<dbReference type="Proteomes" id="UP001061958">
    <property type="component" value="Unassembled WGS sequence"/>
</dbReference>
<evidence type="ECO:0000256" key="7">
    <source>
        <dbReference type="ARBA" id="ARBA00023136"/>
    </source>
</evidence>
<dbReference type="AlphaFoldDB" id="A0A9C7PPU3"/>
<comment type="caution">
    <text evidence="10">The sequence shown here is derived from an EMBL/GenBank/DDBJ whole genome shotgun (WGS) entry which is preliminary data.</text>
</comment>
<evidence type="ECO:0000256" key="6">
    <source>
        <dbReference type="ARBA" id="ARBA00022989"/>
    </source>
</evidence>
<protein>
    <recommendedName>
        <fullName evidence="12">Mitochondrial carrier protein</fullName>
    </recommendedName>
</protein>
<dbReference type="GO" id="GO:0016020">
    <property type="term" value="C:membrane"/>
    <property type="evidence" value="ECO:0007669"/>
    <property type="project" value="UniProtKB-SubCell"/>
</dbReference>
<keyword evidence="5" id="KW-0677">Repeat</keyword>
<keyword evidence="7 8" id="KW-0472">Membrane</keyword>
<evidence type="ECO:0000256" key="3">
    <source>
        <dbReference type="ARBA" id="ARBA00022448"/>
    </source>
</evidence>
<dbReference type="OrthoDB" id="415315at2759"/>
<dbReference type="PANTHER" id="PTHR45667">
    <property type="entry name" value="S-ADENOSYLMETHIONINE MITOCHONDRIAL CARRIER PROTEIN"/>
    <property type="match status" value="1"/>
</dbReference>
<name>A0A9C7PPU3_9RHOD</name>
<dbReference type="InterPro" id="IPR002067">
    <property type="entry name" value="MCP"/>
</dbReference>
<comment type="subcellular location">
    <subcellularLocation>
        <location evidence="1">Membrane</location>
        <topology evidence="1">Multi-pass membrane protein</topology>
    </subcellularLocation>
</comment>
<keyword evidence="6" id="KW-1133">Transmembrane helix</keyword>
<evidence type="ECO:0000256" key="4">
    <source>
        <dbReference type="ARBA" id="ARBA00022692"/>
    </source>
</evidence>
<dbReference type="PROSITE" id="PS50920">
    <property type="entry name" value="SOLCAR"/>
    <property type="match status" value="3"/>
</dbReference>
<dbReference type="Pfam" id="PF00153">
    <property type="entry name" value="Mito_carr"/>
    <property type="match status" value="3"/>
</dbReference>
<feature type="repeat" description="Solcar" evidence="8">
    <location>
        <begin position="37"/>
        <end position="125"/>
    </location>
</feature>
<dbReference type="PRINTS" id="PR00926">
    <property type="entry name" value="MITOCARRIER"/>
</dbReference>
<reference evidence="10" key="1">
    <citation type="journal article" date="2022" name="Proc. Natl. Acad. Sci. U.S.A.">
        <title>Life cycle and functional genomics of the unicellular red alga Galdieria for elucidating algal and plant evolution and industrial use.</title>
        <authorList>
            <person name="Hirooka S."/>
            <person name="Itabashi T."/>
            <person name="Ichinose T.M."/>
            <person name="Onuma R."/>
            <person name="Fujiwara T."/>
            <person name="Yamashita S."/>
            <person name="Jong L.W."/>
            <person name="Tomita R."/>
            <person name="Iwane A.H."/>
            <person name="Miyagishima S.Y."/>
        </authorList>
    </citation>
    <scope>NUCLEOTIDE SEQUENCE</scope>
    <source>
        <strain evidence="10">NBRC 102759</strain>
    </source>
</reference>
<dbReference type="InterPro" id="IPR018108">
    <property type="entry name" value="MCP_transmembrane"/>
</dbReference>
<dbReference type="EMBL" id="BQMJ01000001">
    <property type="protein sequence ID" value="GJQ08294.1"/>
    <property type="molecule type" value="Genomic_DNA"/>
</dbReference>